<evidence type="ECO:0000313" key="3">
    <source>
        <dbReference type="EMBL" id="CAF0778315.1"/>
    </source>
</evidence>
<dbReference type="Proteomes" id="UP000663832">
    <property type="component" value="Unassembled WGS sequence"/>
</dbReference>
<evidence type="ECO:0000259" key="2">
    <source>
        <dbReference type="Pfam" id="PF13649"/>
    </source>
</evidence>
<gene>
    <name evidence="4" type="ORF">BJG266_LOCUS6634</name>
    <name evidence="3" type="ORF">QVE165_LOCUS3009</name>
    <name evidence="5" type="ORF">QVE165_LOCUS8198</name>
</gene>
<keyword evidence="6" id="KW-1185">Reference proteome</keyword>
<dbReference type="InterPro" id="IPR041698">
    <property type="entry name" value="Methyltransf_25"/>
</dbReference>
<evidence type="ECO:0000313" key="5">
    <source>
        <dbReference type="EMBL" id="CAF0876842.1"/>
    </source>
</evidence>
<dbReference type="CDD" id="cd02440">
    <property type="entry name" value="AdoMet_MTases"/>
    <property type="match status" value="1"/>
</dbReference>
<dbReference type="GO" id="GO:0016740">
    <property type="term" value="F:transferase activity"/>
    <property type="evidence" value="ECO:0007669"/>
    <property type="project" value="UniProtKB-KW"/>
</dbReference>
<dbReference type="Proteomes" id="UP000663877">
    <property type="component" value="Unassembled WGS sequence"/>
</dbReference>
<dbReference type="Pfam" id="PF13649">
    <property type="entry name" value="Methyltransf_25"/>
    <property type="match status" value="1"/>
</dbReference>
<accession>A0A813Y5Q9</accession>
<dbReference type="AlphaFoldDB" id="A0A813Y5Q9"/>
<dbReference type="PANTHER" id="PTHR43861:SF2">
    <property type="entry name" value="CARBOXY-S-ADENOSYL-L-METHIONINE SYNTHASE"/>
    <property type="match status" value="1"/>
</dbReference>
<dbReference type="SUPFAM" id="SSF53335">
    <property type="entry name" value="S-adenosyl-L-methionine-dependent methyltransferases"/>
    <property type="match status" value="1"/>
</dbReference>
<proteinExistence type="predicted"/>
<dbReference type="EMBL" id="CAJNOM010000010">
    <property type="protein sequence ID" value="CAF0778315.1"/>
    <property type="molecule type" value="Genomic_DNA"/>
</dbReference>
<protein>
    <recommendedName>
        <fullName evidence="2">Methyltransferase domain-containing protein</fullName>
    </recommendedName>
</protein>
<evidence type="ECO:0000313" key="6">
    <source>
        <dbReference type="Proteomes" id="UP000663832"/>
    </source>
</evidence>
<name>A0A813Y5Q9_9BILA</name>
<evidence type="ECO:0000313" key="4">
    <source>
        <dbReference type="EMBL" id="CAF0828097.1"/>
    </source>
</evidence>
<reference evidence="5" key="1">
    <citation type="submission" date="2021-02" db="EMBL/GenBank/DDBJ databases">
        <authorList>
            <person name="Nowell W R."/>
        </authorList>
    </citation>
    <scope>NUCLEOTIDE SEQUENCE</scope>
</reference>
<organism evidence="5 6">
    <name type="scientific">Adineta steineri</name>
    <dbReference type="NCBI Taxonomy" id="433720"/>
    <lineage>
        <taxon>Eukaryota</taxon>
        <taxon>Metazoa</taxon>
        <taxon>Spiralia</taxon>
        <taxon>Gnathifera</taxon>
        <taxon>Rotifera</taxon>
        <taxon>Eurotatoria</taxon>
        <taxon>Bdelloidea</taxon>
        <taxon>Adinetida</taxon>
        <taxon>Adinetidae</taxon>
        <taxon>Adineta</taxon>
    </lineage>
</organism>
<comment type="caution">
    <text evidence="5">The sequence shown here is derived from an EMBL/GenBank/DDBJ whole genome shotgun (WGS) entry which is preliminary data.</text>
</comment>
<sequence>MSYAYDVDEFSRYYDTFVANHVTQDAYWVDTVCEIYAEIIQRTFIDNQQTIIIDLGCGTGKDLIYFENYFKNKNIKLIGIDHSQAMLDRAKDKLNNQLTNNQIELLHGDLTNFANCLETKIIDCILLPAGTFHHLITDDERQKFINNIQQTLRPHTGLFAIYLMPDCYIYIGEPSIDNSNNQDRLQLISVENTQQNNNNNDEWICKQTFEFNIPPKIELSWQLRTCNISKFIQLFLQNNFEPVFCCLNGKELLSYDENISSLLNNNNSTPVILVFRSIKNTN</sequence>
<dbReference type="OrthoDB" id="540004at2759"/>
<keyword evidence="1" id="KW-0808">Transferase</keyword>
<dbReference type="PANTHER" id="PTHR43861">
    <property type="entry name" value="TRANS-ACONITATE 2-METHYLTRANSFERASE-RELATED"/>
    <property type="match status" value="1"/>
</dbReference>
<dbReference type="EMBL" id="CAJNOM010000036">
    <property type="protein sequence ID" value="CAF0876842.1"/>
    <property type="molecule type" value="Genomic_DNA"/>
</dbReference>
<dbReference type="InterPro" id="IPR029063">
    <property type="entry name" value="SAM-dependent_MTases_sf"/>
</dbReference>
<evidence type="ECO:0000256" key="1">
    <source>
        <dbReference type="ARBA" id="ARBA00022679"/>
    </source>
</evidence>
<feature type="domain" description="Methyltransferase" evidence="2">
    <location>
        <begin position="52"/>
        <end position="154"/>
    </location>
</feature>
<dbReference type="EMBL" id="CAJNOI010000019">
    <property type="protein sequence ID" value="CAF0828097.1"/>
    <property type="molecule type" value="Genomic_DNA"/>
</dbReference>
<dbReference type="Gene3D" id="3.40.50.150">
    <property type="entry name" value="Vaccinia Virus protein VP39"/>
    <property type="match status" value="1"/>
</dbReference>